<dbReference type="Proteomes" id="UP000823921">
    <property type="component" value="Unassembled WGS sequence"/>
</dbReference>
<dbReference type="NCBIfam" id="TIGR00613">
    <property type="entry name" value="reco"/>
    <property type="match status" value="1"/>
</dbReference>
<dbReference type="GO" id="GO:0006302">
    <property type="term" value="P:double-strand break repair"/>
    <property type="evidence" value="ECO:0007669"/>
    <property type="project" value="TreeGrafter"/>
</dbReference>
<dbReference type="InterPro" id="IPR012340">
    <property type="entry name" value="NA-bd_OB-fold"/>
</dbReference>
<keyword evidence="4 7" id="KW-0233">DNA recombination</keyword>
<accession>A0A9D2MMR4</accession>
<dbReference type="Gene3D" id="6.20.220.20">
    <property type="entry name" value="Recombination protein O, zinc-binding domain"/>
    <property type="match status" value="1"/>
</dbReference>
<feature type="domain" description="DNA replication/recombination mediator RecO N-terminal" evidence="8">
    <location>
        <begin position="1"/>
        <end position="78"/>
    </location>
</feature>
<comment type="similarity">
    <text evidence="1 7">Belongs to the RecO family.</text>
</comment>
<evidence type="ECO:0000256" key="7">
    <source>
        <dbReference type="HAMAP-Rule" id="MF_00201"/>
    </source>
</evidence>
<name>A0A9D2MMR4_9FIRM</name>
<dbReference type="SUPFAM" id="SSF57863">
    <property type="entry name" value="ArfGap/RecO-like zinc finger"/>
    <property type="match status" value="1"/>
</dbReference>
<evidence type="ECO:0000259" key="8">
    <source>
        <dbReference type="Pfam" id="PF11967"/>
    </source>
</evidence>
<organism evidence="9 10">
    <name type="scientific">Candidatus Flavonifractor intestinigallinarum</name>
    <dbReference type="NCBI Taxonomy" id="2838586"/>
    <lineage>
        <taxon>Bacteria</taxon>
        <taxon>Bacillati</taxon>
        <taxon>Bacillota</taxon>
        <taxon>Clostridia</taxon>
        <taxon>Eubacteriales</taxon>
        <taxon>Oscillospiraceae</taxon>
        <taxon>Flavonifractor</taxon>
    </lineage>
</organism>
<evidence type="ECO:0000256" key="3">
    <source>
        <dbReference type="ARBA" id="ARBA00022763"/>
    </source>
</evidence>
<dbReference type="SUPFAM" id="SSF50249">
    <property type="entry name" value="Nucleic acid-binding proteins"/>
    <property type="match status" value="1"/>
</dbReference>
<dbReference type="InterPro" id="IPR037278">
    <property type="entry name" value="ARFGAP/RecO"/>
</dbReference>
<dbReference type="GO" id="GO:0006310">
    <property type="term" value="P:DNA recombination"/>
    <property type="evidence" value="ECO:0007669"/>
    <property type="project" value="UniProtKB-UniRule"/>
</dbReference>
<sequence length="251" mass="27665">MHIATQGLVLREVNYKESDKILTVLTAEGGKRTVKARGCRRKNSPLAASAQLLVYSDMTLFAYQDRITLNEAESIRQFWHVKSDVELLALGSYFAEVMEAVAVEGRPDPAAMSLILNSLHALDKLNKPQALVKGAYEMKLMALEGYEPLADACAVCGRPDPEKPMLNLAEGVLHCASCKSEVGEGTSLPLTEGTLSALRHILYGDPKRLFSFQLDQGGLDCLARVCEGFLRTQLDRGFRTLDFYHELKAGM</sequence>
<evidence type="ECO:0000256" key="1">
    <source>
        <dbReference type="ARBA" id="ARBA00007452"/>
    </source>
</evidence>
<evidence type="ECO:0000313" key="9">
    <source>
        <dbReference type="EMBL" id="HJB80739.1"/>
    </source>
</evidence>
<dbReference type="PANTHER" id="PTHR33991">
    <property type="entry name" value="DNA REPAIR PROTEIN RECO"/>
    <property type="match status" value="1"/>
</dbReference>
<evidence type="ECO:0000256" key="6">
    <source>
        <dbReference type="ARBA" id="ARBA00033409"/>
    </source>
</evidence>
<evidence type="ECO:0000256" key="4">
    <source>
        <dbReference type="ARBA" id="ARBA00023172"/>
    </source>
</evidence>
<evidence type="ECO:0000313" key="10">
    <source>
        <dbReference type="Proteomes" id="UP000823921"/>
    </source>
</evidence>
<evidence type="ECO:0000256" key="2">
    <source>
        <dbReference type="ARBA" id="ARBA00021310"/>
    </source>
</evidence>
<comment type="caution">
    <text evidence="9">The sequence shown here is derived from an EMBL/GenBank/DDBJ whole genome shotgun (WGS) entry which is preliminary data.</text>
</comment>
<evidence type="ECO:0000256" key="5">
    <source>
        <dbReference type="ARBA" id="ARBA00023204"/>
    </source>
</evidence>
<dbReference type="Pfam" id="PF11967">
    <property type="entry name" value="RecO_N"/>
    <property type="match status" value="1"/>
</dbReference>
<dbReference type="InterPro" id="IPR042242">
    <property type="entry name" value="RecO_C"/>
</dbReference>
<proteinExistence type="inferred from homology"/>
<dbReference type="HAMAP" id="MF_00201">
    <property type="entry name" value="RecO"/>
    <property type="match status" value="1"/>
</dbReference>
<dbReference type="Gene3D" id="2.40.50.140">
    <property type="entry name" value="Nucleic acid-binding proteins"/>
    <property type="match status" value="1"/>
</dbReference>
<comment type="function">
    <text evidence="7">Involved in DNA repair and RecF pathway recombination.</text>
</comment>
<dbReference type="InterPro" id="IPR003717">
    <property type="entry name" value="RecO"/>
</dbReference>
<dbReference type="Gene3D" id="1.20.1440.120">
    <property type="entry name" value="Recombination protein O, C-terminal domain"/>
    <property type="match status" value="1"/>
</dbReference>
<dbReference type="PANTHER" id="PTHR33991:SF1">
    <property type="entry name" value="DNA REPAIR PROTEIN RECO"/>
    <property type="match status" value="1"/>
</dbReference>
<dbReference type="GO" id="GO:0043590">
    <property type="term" value="C:bacterial nucleoid"/>
    <property type="evidence" value="ECO:0007669"/>
    <property type="project" value="TreeGrafter"/>
</dbReference>
<reference evidence="9" key="2">
    <citation type="submission" date="2021-04" db="EMBL/GenBank/DDBJ databases">
        <authorList>
            <person name="Gilroy R."/>
        </authorList>
    </citation>
    <scope>NUCLEOTIDE SEQUENCE</scope>
    <source>
        <strain evidence="9">CHK192-8294</strain>
    </source>
</reference>
<keyword evidence="3 7" id="KW-0227">DNA damage</keyword>
<dbReference type="InterPro" id="IPR022572">
    <property type="entry name" value="DNA_rep/recomb_RecO_N"/>
</dbReference>
<reference evidence="9" key="1">
    <citation type="journal article" date="2021" name="PeerJ">
        <title>Extensive microbial diversity within the chicken gut microbiome revealed by metagenomics and culture.</title>
        <authorList>
            <person name="Gilroy R."/>
            <person name="Ravi A."/>
            <person name="Getino M."/>
            <person name="Pursley I."/>
            <person name="Horton D.L."/>
            <person name="Alikhan N.F."/>
            <person name="Baker D."/>
            <person name="Gharbi K."/>
            <person name="Hall N."/>
            <person name="Watson M."/>
            <person name="Adriaenssens E.M."/>
            <person name="Foster-Nyarko E."/>
            <person name="Jarju S."/>
            <person name="Secka A."/>
            <person name="Antonio M."/>
            <person name="Oren A."/>
            <person name="Chaudhuri R.R."/>
            <person name="La Ragione R."/>
            <person name="Hildebrand F."/>
            <person name="Pallen M.J."/>
        </authorList>
    </citation>
    <scope>NUCLEOTIDE SEQUENCE</scope>
    <source>
        <strain evidence="9">CHK192-8294</strain>
    </source>
</reference>
<keyword evidence="5 7" id="KW-0234">DNA repair</keyword>
<gene>
    <name evidence="7 9" type="primary">recO</name>
    <name evidence="9" type="ORF">H9712_07120</name>
</gene>
<protein>
    <recommendedName>
        <fullName evidence="2 7">DNA repair protein RecO</fullName>
    </recommendedName>
    <alternativeName>
        <fullName evidence="6 7">Recombination protein O</fullName>
    </alternativeName>
</protein>
<dbReference type="EMBL" id="DWXO01000070">
    <property type="protein sequence ID" value="HJB80739.1"/>
    <property type="molecule type" value="Genomic_DNA"/>
</dbReference>
<dbReference type="AlphaFoldDB" id="A0A9D2MMR4"/>
<dbReference type="Pfam" id="PF02565">
    <property type="entry name" value="RecO_C"/>
    <property type="match status" value="1"/>
</dbReference>